<evidence type="ECO:0000256" key="1">
    <source>
        <dbReference type="SAM" id="Coils"/>
    </source>
</evidence>
<dbReference type="Pfam" id="PF04230">
    <property type="entry name" value="PS_pyruv_trans"/>
    <property type="match status" value="1"/>
</dbReference>
<protein>
    <recommendedName>
        <fullName evidence="2">Polysaccharide pyruvyl transferase domain-containing protein</fullName>
    </recommendedName>
</protein>
<keyword evidence="4" id="KW-1185">Reference proteome</keyword>
<evidence type="ECO:0000313" key="3">
    <source>
        <dbReference type="EMBL" id="GGP07951.1"/>
    </source>
</evidence>
<keyword evidence="1" id="KW-0175">Coiled coil</keyword>
<feature type="domain" description="Polysaccharide pyruvyl transferase" evidence="2">
    <location>
        <begin position="95"/>
        <end position="304"/>
    </location>
</feature>
<organism evidence="3 4">
    <name type="scientific">Oceanobacillus neutriphilus</name>
    <dbReference type="NCBI Taxonomy" id="531815"/>
    <lineage>
        <taxon>Bacteria</taxon>
        <taxon>Bacillati</taxon>
        <taxon>Bacillota</taxon>
        <taxon>Bacilli</taxon>
        <taxon>Bacillales</taxon>
        <taxon>Bacillaceae</taxon>
        <taxon>Oceanobacillus</taxon>
    </lineage>
</organism>
<dbReference type="InterPro" id="IPR007345">
    <property type="entry name" value="Polysacch_pyruvyl_Trfase"/>
</dbReference>
<dbReference type="EMBL" id="BMLW01000001">
    <property type="protein sequence ID" value="GGP07951.1"/>
    <property type="molecule type" value="Genomic_DNA"/>
</dbReference>
<evidence type="ECO:0000259" key="2">
    <source>
        <dbReference type="Pfam" id="PF04230"/>
    </source>
</evidence>
<proteinExistence type="predicted"/>
<accession>A0ABQ2NPH2</accession>
<gene>
    <name evidence="3" type="ORF">GCM10011346_06250</name>
</gene>
<name>A0ABQ2NPH2_9BACI</name>
<reference evidence="4" key="1">
    <citation type="journal article" date="2019" name="Int. J. Syst. Evol. Microbiol.">
        <title>The Global Catalogue of Microorganisms (GCM) 10K type strain sequencing project: providing services to taxonomists for standard genome sequencing and annotation.</title>
        <authorList>
            <consortium name="The Broad Institute Genomics Platform"/>
            <consortium name="The Broad Institute Genome Sequencing Center for Infectious Disease"/>
            <person name="Wu L."/>
            <person name="Ma J."/>
        </authorList>
    </citation>
    <scope>NUCLEOTIDE SEQUENCE [LARGE SCALE GENOMIC DNA]</scope>
    <source>
        <strain evidence="4">CGMCC 1.7693</strain>
    </source>
</reference>
<dbReference type="RefSeq" id="WP_188733014.1">
    <property type="nucleotide sequence ID" value="NZ_BMLW01000001.1"/>
</dbReference>
<feature type="coiled-coil region" evidence="1">
    <location>
        <begin position="461"/>
        <end position="502"/>
    </location>
</feature>
<sequence>MKKILVRSGMSPLDAFSAEEIIQKNIIGNNVGNFMYPYSIFRNMNTENVQLVSDYYQFNPADADNINETYDAYVIPLANAIRPSFMPAMRKYTELIERLKIPVYVIGIGMAFPYEPDIGTKKPFDDDVKRFVSAVLEKSSMLGLRGQITSDYLSYLGFKEGRDHQVIGCPSMYTYGENIKIRDLVLNSDSSICVNMTPKANQEVRKFLNGLNKQYENIDFIPQDLDEMVLTYSGTPLLGGAVNTKLDNYPNSLNSSYYENNQVKFFLSAPSWIEHMRNINLSVGTRMHGNVAPTLAGTPSITVPIDARMRELSEYHNFPRVLPREINDETRLEDLIEKLDLKSVEKSHKKNYDNFIHFLENNEIEHAYDYNSQNKKLPFESELDKITLQKPITPITSCSNKEMKERLQKGFKIMVSKQERINNNFTRKIKEKNTNFTGKIKERNNTIYDLKEQVGTKDKIIKEDKETLSKLKSSVEKKELELKKRSKQIKKLEQKIYNIENSKSWKITRPLRMIRQRR</sequence>
<dbReference type="Proteomes" id="UP000641206">
    <property type="component" value="Unassembled WGS sequence"/>
</dbReference>
<comment type="caution">
    <text evidence="3">The sequence shown here is derived from an EMBL/GenBank/DDBJ whole genome shotgun (WGS) entry which is preliminary data.</text>
</comment>
<evidence type="ECO:0000313" key="4">
    <source>
        <dbReference type="Proteomes" id="UP000641206"/>
    </source>
</evidence>